<protein>
    <recommendedName>
        <fullName evidence="4">TSP C-terminal domain-containing protein</fullName>
    </recommendedName>
</protein>
<keyword evidence="1" id="KW-0245">EGF-like domain</keyword>
<dbReference type="SUPFAM" id="SSF49899">
    <property type="entry name" value="Concanavalin A-like lectins/glucanases"/>
    <property type="match status" value="1"/>
</dbReference>
<dbReference type="InterPro" id="IPR028974">
    <property type="entry name" value="TSP_type-3_rpt"/>
</dbReference>
<dbReference type="Pfam" id="PF02412">
    <property type="entry name" value="TSP_3"/>
    <property type="match status" value="1"/>
</dbReference>
<dbReference type="Gene3D" id="2.60.120.200">
    <property type="match status" value="1"/>
</dbReference>
<dbReference type="GO" id="GO:0005509">
    <property type="term" value="F:calcium ion binding"/>
    <property type="evidence" value="ECO:0007669"/>
    <property type="project" value="InterPro"/>
</dbReference>
<dbReference type="GO" id="GO:0005576">
    <property type="term" value="C:extracellular region"/>
    <property type="evidence" value="ECO:0007669"/>
    <property type="project" value="InterPro"/>
</dbReference>
<keyword evidence="6" id="KW-1185">Reference proteome</keyword>
<evidence type="ECO:0000259" key="4">
    <source>
        <dbReference type="PROSITE" id="PS51236"/>
    </source>
</evidence>
<dbReference type="AlphaFoldDB" id="A0AAD9JK38"/>
<gene>
    <name evidence="5" type="ORF">LSH36_267g03076</name>
</gene>
<dbReference type="PANTHER" id="PTHR10199">
    <property type="entry name" value="THROMBOSPONDIN"/>
    <property type="match status" value="1"/>
</dbReference>
<dbReference type="InterPro" id="IPR003367">
    <property type="entry name" value="Thrombospondin_3-like_rpt"/>
</dbReference>
<evidence type="ECO:0000256" key="3">
    <source>
        <dbReference type="ARBA" id="ARBA00022837"/>
    </source>
</evidence>
<keyword evidence="3" id="KW-0106">Calcium</keyword>
<dbReference type="PROSITE" id="PS51236">
    <property type="entry name" value="TSP_CTER"/>
    <property type="match status" value="1"/>
</dbReference>
<name>A0AAD9JK38_9ANNE</name>
<organism evidence="5 6">
    <name type="scientific">Paralvinella palmiformis</name>
    <dbReference type="NCBI Taxonomy" id="53620"/>
    <lineage>
        <taxon>Eukaryota</taxon>
        <taxon>Metazoa</taxon>
        <taxon>Spiralia</taxon>
        <taxon>Lophotrochozoa</taxon>
        <taxon>Annelida</taxon>
        <taxon>Polychaeta</taxon>
        <taxon>Sedentaria</taxon>
        <taxon>Canalipalpata</taxon>
        <taxon>Terebellida</taxon>
        <taxon>Terebelliformia</taxon>
        <taxon>Alvinellidae</taxon>
        <taxon>Paralvinella</taxon>
    </lineage>
</organism>
<feature type="domain" description="TSP C-terminal" evidence="4">
    <location>
        <begin position="53"/>
        <end position="218"/>
    </location>
</feature>
<dbReference type="SUPFAM" id="SSF103647">
    <property type="entry name" value="TSP type-3 repeat"/>
    <property type="match status" value="1"/>
</dbReference>
<sequence>MMTTVCSSIIRIKWIQTMTAIGDLCEGDSDGDGVPDTIDVCPDNGEIQMTDFRAYQTVVLDPEGDSQIDPNWVVLNEGAEIVQTMNSDPGLAVGPKSGTDLRVASFWHEGSPFRSELYPSRLPSRRGGQDYVIRDIATAGFDDCVPNQNAACGGVNDNLRPVKRSLNVLFKLRVFQRDFVFGVLCSYLPASRDTTEAGGRATVIRNTGVPGDVPDRRV</sequence>
<dbReference type="GO" id="GO:0007155">
    <property type="term" value="P:cell adhesion"/>
    <property type="evidence" value="ECO:0007669"/>
    <property type="project" value="InterPro"/>
</dbReference>
<evidence type="ECO:0000313" key="5">
    <source>
        <dbReference type="EMBL" id="KAK2154499.1"/>
    </source>
</evidence>
<dbReference type="Pfam" id="PF05735">
    <property type="entry name" value="TSP_C"/>
    <property type="match status" value="1"/>
</dbReference>
<evidence type="ECO:0000256" key="1">
    <source>
        <dbReference type="ARBA" id="ARBA00022536"/>
    </source>
</evidence>
<comment type="caution">
    <text evidence="5">The sequence shown here is derived from an EMBL/GenBank/DDBJ whole genome shotgun (WGS) entry which is preliminary data.</text>
</comment>
<reference evidence="5" key="1">
    <citation type="journal article" date="2023" name="Mol. Biol. Evol.">
        <title>Third-Generation Sequencing Reveals the Adaptive Role of the Epigenome in Three Deep-Sea Polychaetes.</title>
        <authorList>
            <person name="Perez M."/>
            <person name="Aroh O."/>
            <person name="Sun Y."/>
            <person name="Lan Y."/>
            <person name="Juniper S.K."/>
            <person name="Young C.R."/>
            <person name="Angers B."/>
            <person name="Qian P.Y."/>
        </authorList>
    </citation>
    <scope>NUCLEOTIDE SEQUENCE</scope>
    <source>
        <strain evidence="5">P08H-3</strain>
    </source>
</reference>
<keyword evidence="2" id="KW-0732">Signal</keyword>
<dbReference type="Proteomes" id="UP001208570">
    <property type="component" value="Unassembled WGS sequence"/>
</dbReference>
<dbReference type="InterPro" id="IPR013320">
    <property type="entry name" value="ConA-like_dom_sf"/>
</dbReference>
<dbReference type="InterPro" id="IPR008859">
    <property type="entry name" value="Thrombospondin_C"/>
</dbReference>
<proteinExistence type="predicted"/>
<evidence type="ECO:0000313" key="6">
    <source>
        <dbReference type="Proteomes" id="UP001208570"/>
    </source>
</evidence>
<evidence type="ECO:0000256" key="2">
    <source>
        <dbReference type="ARBA" id="ARBA00022729"/>
    </source>
</evidence>
<accession>A0AAD9JK38</accession>
<dbReference type="PANTHER" id="PTHR10199:SF100">
    <property type="entry name" value="THROMBOSPONDIN, ISOFORM A"/>
    <property type="match status" value="1"/>
</dbReference>
<dbReference type="EMBL" id="JAODUP010000267">
    <property type="protein sequence ID" value="KAK2154499.1"/>
    <property type="molecule type" value="Genomic_DNA"/>
</dbReference>